<dbReference type="CDD" id="cd19071">
    <property type="entry name" value="AKR_AKR1-5-like"/>
    <property type="match status" value="1"/>
</dbReference>
<dbReference type="AlphaFoldDB" id="A0A9P6VD49"/>
<name>A0A9P6VD49_9HELO</name>
<dbReference type="InterPro" id="IPR018170">
    <property type="entry name" value="Aldo/ket_reductase_CS"/>
</dbReference>
<evidence type="ECO:0000256" key="4">
    <source>
        <dbReference type="PIRSR" id="PIRSR000097-2"/>
    </source>
</evidence>
<dbReference type="InterPro" id="IPR023210">
    <property type="entry name" value="NADP_OxRdtase_dom"/>
</dbReference>
<dbReference type="PROSITE" id="PS00062">
    <property type="entry name" value="ALDOKETO_REDUCTASE_2"/>
    <property type="match status" value="1"/>
</dbReference>
<reference evidence="7" key="1">
    <citation type="submission" date="2019-07" db="EMBL/GenBank/DDBJ databases">
        <title>Hyphodiscus hymeniophilus genome sequencing and assembly.</title>
        <authorList>
            <person name="Kramer G."/>
            <person name="Nodwell J."/>
        </authorList>
    </citation>
    <scope>NUCLEOTIDE SEQUENCE</scope>
    <source>
        <strain evidence="7">ATCC 34498</strain>
    </source>
</reference>
<feature type="domain" description="NADP-dependent oxidoreductase" evidence="6">
    <location>
        <begin position="199"/>
        <end position="263"/>
    </location>
</feature>
<feature type="active site" description="Proton donor" evidence="3">
    <location>
        <position position="56"/>
    </location>
</feature>
<dbReference type="PIRSF" id="PIRSF000097">
    <property type="entry name" value="AKR"/>
    <property type="match status" value="1"/>
</dbReference>
<feature type="domain" description="NADP-dependent oxidoreductase" evidence="6">
    <location>
        <begin position="43"/>
        <end position="174"/>
    </location>
</feature>
<evidence type="ECO:0000256" key="3">
    <source>
        <dbReference type="PIRSR" id="PIRSR000097-1"/>
    </source>
</evidence>
<feature type="site" description="Lowers pKa of active site Tyr" evidence="5">
    <location>
        <position position="81"/>
    </location>
</feature>
<dbReference type="PANTHER" id="PTHR43827">
    <property type="entry name" value="2,5-DIKETO-D-GLUCONIC ACID REDUCTASE"/>
    <property type="match status" value="1"/>
</dbReference>
<dbReference type="Pfam" id="PF00248">
    <property type="entry name" value="Aldo_ket_red"/>
    <property type="match status" value="2"/>
</dbReference>
<dbReference type="FunFam" id="3.20.20.100:FF:000015">
    <property type="entry name" value="Oxidoreductase, aldo/keto reductase family"/>
    <property type="match status" value="1"/>
</dbReference>
<dbReference type="EMBL" id="VNKQ01000020">
    <property type="protein sequence ID" value="KAG0645141.1"/>
    <property type="molecule type" value="Genomic_DNA"/>
</dbReference>
<evidence type="ECO:0000256" key="1">
    <source>
        <dbReference type="ARBA" id="ARBA00007905"/>
    </source>
</evidence>
<dbReference type="SUPFAM" id="SSF51430">
    <property type="entry name" value="NAD(P)-linked oxidoreductase"/>
    <property type="match status" value="1"/>
</dbReference>
<dbReference type="PANTHER" id="PTHR43827:SF13">
    <property type="entry name" value="ALDO_KETO REDUCTASE FAMILY PROTEIN"/>
    <property type="match status" value="1"/>
</dbReference>
<organism evidence="7 8">
    <name type="scientific">Hyphodiscus hymeniophilus</name>
    <dbReference type="NCBI Taxonomy" id="353542"/>
    <lineage>
        <taxon>Eukaryota</taxon>
        <taxon>Fungi</taxon>
        <taxon>Dikarya</taxon>
        <taxon>Ascomycota</taxon>
        <taxon>Pezizomycotina</taxon>
        <taxon>Leotiomycetes</taxon>
        <taxon>Helotiales</taxon>
        <taxon>Hyphodiscaceae</taxon>
        <taxon>Hyphodiscus</taxon>
    </lineage>
</organism>
<comment type="caution">
    <text evidence="7">The sequence shown here is derived from an EMBL/GenBank/DDBJ whole genome shotgun (WGS) entry which is preliminary data.</text>
</comment>
<comment type="similarity">
    <text evidence="1">Belongs to the aldo/keto reductase family.</text>
</comment>
<evidence type="ECO:0000256" key="2">
    <source>
        <dbReference type="ARBA" id="ARBA00023002"/>
    </source>
</evidence>
<keyword evidence="8" id="KW-1185">Reference proteome</keyword>
<keyword evidence="2" id="KW-0560">Oxidoreductase</keyword>
<dbReference type="GO" id="GO:0016491">
    <property type="term" value="F:oxidoreductase activity"/>
    <property type="evidence" value="ECO:0007669"/>
    <property type="project" value="UniProtKB-KW"/>
</dbReference>
<proteinExistence type="inferred from homology"/>
<sequence>MAATKLKITDAAPLLNSVSIPRLGFGSYLSTTNQCTASCLESLKAEYRHIDTAQYYENEKEVGNAVKQSGIPRSEIFITTKVVEPKGSIEKSYESLLNSVRAIDGEDGYVDLFLIHNAAVGTGPRKELWLALERLYKEGKTKSIGVSNYGVGHIEEMKEYASVWPPHVNQLEVSSPPQFSKPKGIVVEAYCPLVRNQKAEDSTLTAIAKNHHVSGAQVLVRYSLQKDWVPLPKSDTPSRIVANADVYGFHLEKDEMDKLDALDQGKNGSICLAVSNSL</sequence>
<dbReference type="Gene3D" id="3.20.20.100">
    <property type="entry name" value="NADP-dependent oxidoreductase domain"/>
    <property type="match status" value="1"/>
</dbReference>
<evidence type="ECO:0000313" key="8">
    <source>
        <dbReference type="Proteomes" id="UP000785200"/>
    </source>
</evidence>
<dbReference type="Proteomes" id="UP000785200">
    <property type="component" value="Unassembled WGS sequence"/>
</dbReference>
<dbReference type="InterPro" id="IPR036812">
    <property type="entry name" value="NAD(P)_OxRdtase_dom_sf"/>
</dbReference>
<accession>A0A9P6VD49</accession>
<gene>
    <name evidence="7" type="ORF">D0Z07_9065</name>
</gene>
<dbReference type="PROSITE" id="PS00063">
    <property type="entry name" value="ALDOKETO_REDUCTASE_3"/>
    <property type="match status" value="1"/>
</dbReference>
<evidence type="ECO:0000259" key="6">
    <source>
        <dbReference type="Pfam" id="PF00248"/>
    </source>
</evidence>
<feature type="binding site" evidence="4">
    <location>
        <position position="116"/>
    </location>
    <ligand>
        <name>substrate</name>
    </ligand>
</feature>
<evidence type="ECO:0000256" key="5">
    <source>
        <dbReference type="PIRSR" id="PIRSR000097-3"/>
    </source>
</evidence>
<dbReference type="PRINTS" id="PR00069">
    <property type="entry name" value="ALDKETRDTASE"/>
</dbReference>
<dbReference type="InterPro" id="IPR020471">
    <property type="entry name" value="AKR"/>
</dbReference>
<evidence type="ECO:0000313" key="7">
    <source>
        <dbReference type="EMBL" id="KAG0645141.1"/>
    </source>
</evidence>
<protein>
    <submittedName>
        <fullName evidence="7">Oxidoreductase</fullName>
    </submittedName>
</protein>
<dbReference type="OrthoDB" id="416253at2759"/>